<accession>A0A8D8WJ35</accession>
<dbReference type="EMBL" id="HBUF01195420">
    <property type="protein sequence ID" value="CAG6659854.1"/>
    <property type="molecule type" value="Transcribed_RNA"/>
</dbReference>
<organism evidence="2">
    <name type="scientific">Cacopsylla melanoneura</name>
    <dbReference type="NCBI Taxonomy" id="428564"/>
    <lineage>
        <taxon>Eukaryota</taxon>
        <taxon>Metazoa</taxon>
        <taxon>Ecdysozoa</taxon>
        <taxon>Arthropoda</taxon>
        <taxon>Hexapoda</taxon>
        <taxon>Insecta</taxon>
        <taxon>Pterygota</taxon>
        <taxon>Neoptera</taxon>
        <taxon>Paraneoptera</taxon>
        <taxon>Hemiptera</taxon>
        <taxon>Sternorrhyncha</taxon>
        <taxon>Psylloidea</taxon>
        <taxon>Psyllidae</taxon>
        <taxon>Psyllinae</taxon>
        <taxon>Cacopsylla</taxon>
    </lineage>
</organism>
<name>A0A8D8WJ35_9HEMI</name>
<feature type="compositionally biased region" description="Acidic residues" evidence="1">
    <location>
        <begin position="64"/>
        <end position="94"/>
    </location>
</feature>
<evidence type="ECO:0000256" key="1">
    <source>
        <dbReference type="SAM" id="MobiDB-lite"/>
    </source>
</evidence>
<dbReference type="EMBL" id="HBUF01195421">
    <property type="protein sequence ID" value="CAG6659855.1"/>
    <property type="molecule type" value="Transcribed_RNA"/>
</dbReference>
<feature type="region of interest" description="Disordered" evidence="1">
    <location>
        <begin position="1"/>
        <end position="28"/>
    </location>
</feature>
<feature type="compositionally biased region" description="Polar residues" evidence="1">
    <location>
        <begin position="1"/>
        <end position="12"/>
    </location>
</feature>
<protein>
    <submittedName>
        <fullName evidence="2">Uncharacterized protein</fullName>
    </submittedName>
</protein>
<reference evidence="2" key="1">
    <citation type="submission" date="2021-05" db="EMBL/GenBank/DDBJ databases">
        <authorList>
            <person name="Alioto T."/>
            <person name="Alioto T."/>
            <person name="Gomez Garrido J."/>
        </authorList>
    </citation>
    <scope>NUCLEOTIDE SEQUENCE</scope>
</reference>
<sequence>MLFNVRLNTTAKTKPGKNNGVAGLENGANNIGIEKGVKKNVKNASVKEDNTCRRIRELNRAGDENEDEVDEEEDIVEFDSEDEAELEDVDEEEEYNIKNKTNAKWSTKIIVKSKTNKK</sequence>
<feature type="region of interest" description="Disordered" evidence="1">
    <location>
        <begin position="60"/>
        <end position="94"/>
    </location>
</feature>
<dbReference type="AlphaFoldDB" id="A0A8D8WJ35"/>
<proteinExistence type="predicted"/>
<evidence type="ECO:0000313" key="2">
    <source>
        <dbReference type="EMBL" id="CAG6659854.1"/>
    </source>
</evidence>